<evidence type="ECO:0000259" key="9">
    <source>
        <dbReference type="PROSITE" id="PS50928"/>
    </source>
</evidence>
<keyword evidence="3" id="KW-1003">Cell membrane</keyword>
<comment type="caution">
    <text evidence="10">The sequence shown here is derived from an EMBL/GenBank/DDBJ whole genome shotgun (WGS) entry which is preliminary data.</text>
</comment>
<keyword evidence="6 8" id="KW-1133">Transmembrane helix</keyword>
<dbReference type="CDD" id="cd06261">
    <property type="entry name" value="TM_PBP2"/>
    <property type="match status" value="1"/>
</dbReference>
<dbReference type="InterPro" id="IPR010065">
    <property type="entry name" value="AA_ABC_transptr_permease_3TM"/>
</dbReference>
<dbReference type="Proteomes" id="UP000235682">
    <property type="component" value="Unassembled WGS sequence"/>
</dbReference>
<dbReference type="EMBL" id="PNHE01000015">
    <property type="protein sequence ID" value="PMC58390.1"/>
    <property type="molecule type" value="Genomic_DNA"/>
</dbReference>
<dbReference type="SUPFAM" id="SSF161098">
    <property type="entry name" value="MetI-like"/>
    <property type="match status" value="1"/>
</dbReference>
<feature type="transmembrane region" description="Helical" evidence="8">
    <location>
        <begin position="20"/>
        <end position="45"/>
    </location>
</feature>
<dbReference type="RefSeq" id="WP_092084158.1">
    <property type="nucleotide sequence ID" value="NZ_FNEL01000004.1"/>
</dbReference>
<name>A0A1G8JEM6_9LACT</name>
<dbReference type="NCBIfam" id="TIGR01726">
    <property type="entry name" value="HEQRo_perm_3TM"/>
    <property type="match status" value="1"/>
</dbReference>
<organism evidence="10 11">
    <name type="scientific">Dolosicoccus paucivorans</name>
    <dbReference type="NCBI Taxonomy" id="84521"/>
    <lineage>
        <taxon>Bacteria</taxon>
        <taxon>Bacillati</taxon>
        <taxon>Bacillota</taxon>
        <taxon>Bacilli</taxon>
        <taxon>Lactobacillales</taxon>
        <taxon>Aerococcaceae</taxon>
        <taxon>Dolosicoccus</taxon>
    </lineage>
</organism>
<evidence type="ECO:0000256" key="8">
    <source>
        <dbReference type="RuleBase" id="RU363032"/>
    </source>
</evidence>
<keyword evidence="4 8" id="KW-0812">Transmembrane</keyword>
<evidence type="ECO:0000256" key="5">
    <source>
        <dbReference type="ARBA" id="ARBA00022970"/>
    </source>
</evidence>
<comment type="subcellular location">
    <subcellularLocation>
        <location evidence="1 8">Cell membrane</location>
        <topology evidence="1 8">Multi-pass membrane protein</topology>
    </subcellularLocation>
</comment>
<feature type="transmembrane region" description="Helical" evidence="8">
    <location>
        <begin position="57"/>
        <end position="79"/>
    </location>
</feature>
<dbReference type="InterPro" id="IPR035906">
    <property type="entry name" value="MetI-like_sf"/>
</dbReference>
<keyword evidence="5" id="KW-0029">Amino-acid transport</keyword>
<comment type="similarity">
    <text evidence="8">Belongs to the binding-protein-dependent transport system permease family.</text>
</comment>
<accession>A0A1G8JEM6</accession>
<evidence type="ECO:0000256" key="1">
    <source>
        <dbReference type="ARBA" id="ARBA00004651"/>
    </source>
</evidence>
<evidence type="ECO:0000256" key="7">
    <source>
        <dbReference type="ARBA" id="ARBA00023136"/>
    </source>
</evidence>
<feature type="domain" description="ABC transmembrane type-1" evidence="9">
    <location>
        <begin position="21"/>
        <end position="209"/>
    </location>
</feature>
<dbReference type="GO" id="GO:0022857">
    <property type="term" value="F:transmembrane transporter activity"/>
    <property type="evidence" value="ECO:0007669"/>
    <property type="project" value="InterPro"/>
</dbReference>
<dbReference type="Gene3D" id="1.10.3720.10">
    <property type="entry name" value="MetI-like"/>
    <property type="match status" value="1"/>
</dbReference>
<dbReference type="GO" id="GO:0043190">
    <property type="term" value="C:ATP-binding cassette (ABC) transporter complex"/>
    <property type="evidence" value="ECO:0007669"/>
    <property type="project" value="InterPro"/>
</dbReference>
<evidence type="ECO:0000256" key="3">
    <source>
        <dbReference type="ARBA" id="ARBA00022475"/>
    </source>
</evidence>
<evidence type="ECO:0000313" key="11">
    <source>
        <dbReference type="Proteomes" id="UP000235682"/>
    </source>
</evidence>
<reference evidence="10 11" key="1">
    <citation type="submission" date="2017-09" db="EMBL/GenBank/DDBJ databases">
        <title>Bacterial strain isolated from the female urinary microbiota.</title>
        <authorList>
            <person name="Thomas-White K."/>
            <person name="Kumar N."/>
            <person name="Forster S."/>
            <person name="Putonti C."/>
            <person name="Lawley T."/>
            <person name="Wolfe A.J."/>
        </authorList>
    </citation>
    <scope>NUCLEOTIDE SEQUENCE [LARGE SCALE GENOMIC DNA]</scope>
    <source>
        <strain evidence="10 11">UMB0852</strain>
    </source>
</reference>
<dbReference type="InterPro" id="IPR043429">
    <property type="entry name" value="ArtM/GltK/GlnP/TcyL/YhdX-like"/>
</dbReference>
<sequence length="229" mass="25281">MSYLFDVSLAWKSLPFVLQGLGYTLGISLASFLISLMTGTILALMHSSSNKLLRGLAKCYISFFRGVPILVVLFVLYFGLPFMKVTLTALQASIIGFSLTCTAYSSEIIRASLLGVDRGQWQAARSLGLSYKSTLFKVIFPQSIRLAIPALSNVLLDLVKGSSLTAMITVPDIFQKAKIVGGANNNYMTMYLLLAIIYWVICTSYAALQHQLEKKFNWSNDLVVESMTM</sequence>
<protein>
    <submittedName>
        <fullName evidence="10">Amino acid ABC transporter permease</fullName>
    </submittedName>
</protein>
<keyword evidence="2 8" id="KW-0813">Transport</keyword>
<keyword evidence="11" id="KW-1185">Reference proteome</keyword>
<dbReference type="STRING" id="84521.SAMN04487994_100447"/>
<proteinExistence type="inferred from homology"/>
<dbReference type="InterPro" id="IPR000515">
    <property type="entry name" value="MetI-like"/>
</dbReference>
<evidence type="ECO:0000256" key="6">
    <source>
        <dbReference type="ARBA" id="ARBA00022989"/>
    </source>
</evidence>
<dbReference type="OrthoDB" id="9787841at2"/>
<dbReference type="PANTHER" id="PTHR30614">
    <property type="entry name" value="MEMBRANE COMPONENT OF AMINO ACID ABC TRANSPORTER"/>
    <property type="match status" value="1"/>
</dbReference>
<evidence type="ECO:0000256" key="2">
    <source>
        <dbReference type="ARBA" id="ARBA00022448"/>
    </source>
</evidence>
<gene>
    <name evidence="10" type="ORF">CJ205_04520</name>
</gene>
<dbReference type="GO" id="GO:0006865">
    <property type="term" value="P:amino acid transport"/>
    <property type="evidence" value="ECO:0007669"/>
    <property type="project" value="UniProtKB-KW"/>
</dbReference>
<evidence type="ECO:0000256" key="4">
    <source>
        <dbReference type="ARBA" id="ARBA00022692"/>
    </source>
</evidence>
<dbReference type="PANTHER" id="PTHR30614:SF0">
    <property type="entry name" value="L-CYSTINE TRANSPORT SYSTEM PERMEASE PROTEIN TCYL"/>
    <property type="match status" value="1"/>
</dbReference>
<dbReference type="PROSITE" id="PS50928">
    <property type="entry name" value="ABC_TM1"/>
    <property type="match status" value="1"/>
</dbReference>
<dbReference type="Pfam" id="PF00528">
    <property type="entry name" value="BPD_transp_1"/>
    <property type="match status" value="1"/>
</dbReference>
<keyword evidence="7 8" id="KW-0472">Membrane</keyword>
<evidence type="ECO:0000313" key="10">
    <source>
        <dbReference type="EMBL" id="PMC58390.1"/>
    </source>
</evidence>
<dbReference type="AlphaFoldDB" id="A0A1G8JEM6"/>
<feature type="transmembrane region" description="Helical" evidence="8">
    <location>
        <begin position="188"/>
        <end position="208"/>
    </location>
</feature>